<keyword evidence="3" id="KW-0966">Cell projection</keyword>
<feature type="region of interest" description="Disordered" evidence="1">
    <location>
        <begin position="460"/>
        <end position="511"/>
    </location>
</feature>
<evidence type="ECO:0000313" key="3">
    <source>
        <dbReference type="EMBL" id="MBM7644360.1"/>
    </source>
</evidence>
<dbReference type="InterPro" id="IPR038610">
    <property type="entry name" value="FliK-like_C_sf"/>
</dbReference>
<evidence type="ECO:0000256" key="1">
    <source>
        <dbReference type="SAM" id="MobiDB-lite"/>
    </source>
</evidence>
<keyword evidence="3" id="KW-0969">Cilium</keyword>
<dbReference type="InterPro" id="IPR021136">
    <property type="entry name" value="Flagellar_hook_control-like_C"/>
</dbReference>
<gene>
    <name evidence="3" type="ORF">JOD45_000553</name>
</gene>
<keyword evidence="4" id="KW-1185">Reference proteome</keyword>
<feature type="compositionally biased region" description="Basic and acidic residues" evidence="1">
    <location>
        <begin position="461"/>
        <end position="511"/>
    </location>
</feature>
<dbReference type="Proteomes" id="UP000808914">
    <property type="component" value="Unassembled WGS sequence"/>
</dbReference>
<keyword evidence="3" id="KW-0282">Flagellum</keyword>
<organism evidence="3 4">
    <name type="scientific">Scopulibacillus daqui</name>
    <dbReference type="NCBI Taxonomy" id="1469162"/>
    <lineage>
        <taxon>Bacteria</taxon>
        <taxon>Bacillati</taxon>
        <taxon>Bacillota</taxon>
        <taxon>Bacilli</taxon>
        <taxon>Bacillales</taxon>
        <taxon>Sporolactobacillaceae</taxon>
        <taxon>Scopulibacillus</taxon>
    </lineage>
</organism>
<dbReference type="Gene3D" id="3.30.750.140">
    <property type="match status" value="1"/>
</dbReference>
<reference evidence="3 4" key="1">
    <citation type="submission" date="2021-01" db="EMBL/GenBank/DDBJ databases">
        <title>Genomic Encyclopedia of Type Strains, Phase IV (KMG-IV): sequencing the most valuable type-strain genomes for metagenomic binning, comparative biology and taxonomic classification.</title>
        <authorList>
            <person name="Goeker M."/>
        </authorList>
    </citation>
    <scope>NUCLEOTIDE SEQUENCE [LARGE SCALE GENOMIC DNA]</scope>
    <source>
        <strain evidence="3 4">DSM 28236</strain>
    </source>
</reference>
<dbReference type="EMBL" id="JAFBER010000002">
    <property type="protein sequence ID" value="MBM7644360.1"/>
    <property type="molecule type" value="Genomic_DNA"/>
</dbReference>
<feature type="compositionally biased region" description="Low complexity" evidence="1">
    <location>
        <begin position="106"/>
        <end position="123"/>
    </location>
</feature>
<dbReference type="RefSeq" id="WP_205002330.1">
    <property type="nucleotide sequence ID" value="NZ_JAFBER010000002.1"/>
</dbReference>
<evidence type="ECO:0000259" key="2">
    <source>
        <dbReference type="Pfam" id="PF02120"/>
    </source>
</evidence>
<accession>A0ABS2PWG8</accession>
<dbReference type="Pfam" id="PF02120">
    <property type="entry name" value="Flg_hook"/>
    <property type="match status" value="1"/>
</dbReference>
<name>A0ABS2PWG8_9BACL</name>
<feature type="domain" description="Flagellar hook-length control protein-like C-terminal" evidence="2">
    <location>
        <begin position="388"/>
        <end position="458"/>
    </location>
</feature>
<feature type="region of interest" description="Disordered" evidence="1">
    <location>
        <begin position="1"/>
        <end position="25"/>
    </location>
</feature>
<comment type="caution">
    <text evidence="3">The sequence shown here is derived from an EMBL/GenBank/DDBJ whole genome shotgun (WGS) entry which is preliminary data.</text>
</comment>
<evidence type="ECO:0000313" key="4">
    <source>
        <dbReference type="Proteomes" id="UP000808914"/>
    </source>
</evidence>
<feature type="compositionally biased region" description="Low complexity" evidence="1">
    <location>
        <begin position="1"/>
        <end position="14"/>
    </location>
</feature>
<feature type="region of interest" description="Disordered" evidence="1">
    <location>
        <begin position="271"/>
        <end position="290"/>
    </location>
</feature>
<proteinExistence type="predicted"/>
<feature type="region of interest" description="Disordered" evidence="1">
    <location>
        <begin position="106"/>
        <end position="131"/>
    </location>
</feature>
<protein>
    <submittedName>
        <fullName evidence="3">Flagellar hook-length control protein FliK</fullName>
    </submittedName>
</protein>
<sequence length="511" mass="58436">MLSVSNSLNFNSENSNKRSTHSSESGEIVSPFAVIISQMAGEKCSERQRNMPDISTESQYINKSGETFKTYCKKIADLKLNFEKIDQNEWPTRLIQYFGKALSNYNPSGIQNQNNSQNNPHHGGVQEGVRSKPDFSRYKNIAYLDKHAEQQLRKSEPPFSIQNDYGQSETNDQVINQINQLINQLFTDYSEDKQPNQLESNDRRNFLVNHLKNMLQIMPDQKMVLKIEAELNQLLTHFEKHMNGQSKYPNSDGLNFIKQLDALASVEQEQTLTEKRQQISGQRPSPHHRPAVKQLFGRSVQANDKALLSLMPKEQNKLFKTIHVKTESEQPKPLQTEKPPVLSFHTGPMNKWQQLMIHEINQPKTANNQSIVEQISQYLSANRLLIIKNGGHEFSIKLYPDHLGELKILIHTEKGSLTAKILASTSEAKQMLQSQLHHLKQSLIAADIPMQKVEIDLSTMDSRHESSFSDGQKDQSGKGQERHSKRHDNQDEKGISNDEKLSFFEQLAKEV</sequence>
<dbReference type="CDD" id="cd17470">
    <property type="entry name" value="T3SS_Flik_C"/>
    <property type="match status" value="1"/>
</dbReference>